<feature type="signal peptide" evidence="1">
    <location>
        <begin position="1"/>
        <end position="28"/>
    </location>
</feature>
<sequence length="328" mass="37592">MIIAPNIILKKGKLLAALTLLTASNLFAQELNNPVATHYLADNPFVLSPTYAGIGDNIRIRVNGFSQWVGIKDAPQNQALYADFRVFEQSGLGITAYNDKNGFTRQTGAKLTFAHHIILDYPSRQYLSFGLSYNFNNFRVDVDKIKYQQLFNDRYTSNDNFDVGLLYRNKSFWVNFNASNLLNKDIKNFFKEEPNLLRYYQVYTGYTYKSYRDSKVEIEPSAYYQHYESDGRSFLDINAKLRYLDNQRTGYVWLGATYRMLLDQPFKPLTIGPMVGIKKGGFYAGYSYQITTNELSSYNSGTHMITLGWDFFQGLSNCPCTQSSLAVD</sequence>
<dbReference type="Proteomes" id="UP000184488">
    <property type="component" value="Unassembled WGS sequence"/>
</dbReference>
<dbReference type="NCBIfam" id="TIGR03519">
    <property type="entry name" value="T9SS_PorP_fam"/>
    <property type="match status" value="1"/>
</dbReference>
<protein>
    <submittedName>
        <fullName evidence="2">Type IX secretion system membrane protein, PorP/SprF family</fullName>
    </submittedName>
</protein>
<dbReference type="RefSeq" id="WP_073308140.1">
    <property type="nucleotide sequence ID" value="NZ_FQZI01000001.1"/>
</dbReference>
<accession>A0A1M6AVV8</accession>
<keyword evidence="3" id="KW-1185">Reference proteome</keyword>
<feature type="chain" id="PRO_5012319253" evidence="1">
    <location>
        <begin position="29"/>
        <end position="328"/>
    </location>
</feature>
<dbReference type="InterPro" id="IPR019861">
    <property type="entry name" value="PorP/SprF_Bacteroidetes"/>
</dbReference>
<dbReference type="STRING" id="415425.SAMN05444363_0431"/>
<gene>
    <name evidence="2" type="ORF">SAMN05444363_0431</name>
</gene>
<evidence type="ECO:0000313" key="2">
    <source>
        <dbReference type="EMBL" id="SHI40624.1"/>
    </source>
</evidence>
<proteinExistence type="predicted"/>
<organism evidence="2 3">
    <name type="scientific">Flavobacterium terrae</name>
    <dbReference type="NCBI Taxonomy" id="415425"/>
    <lineage>
        <taxon>Bacteria</taxon>
        <taxon>Pseudomonadati</taxon>
        <taxon>Bacteroidota</taxon>
        <taxon>Flavobacteriia</taxon>
        <taxon>Flavobacteriales</taxon>
        <taxon>Flavobacteriaceae</taxon>
        <taxon>Flavobacterium</taxon>
    </lineage>
</organism>
<evidence type="ECO:0000313" key="3">
    <source>
        <dbReference type="Proteomes" id="UP000184488"/>
    </source>
</evidence>
<keyword evidence="1" id="KW-0732">Signal</keyword>
<reference evidence="3" key="1">
    <citation type="submission" date="2016-11" db="EMBL/GenBank/DDBJ databases">
        <authorList>
            <person name="Varghese N."/>
            <person name="Submissions S."/>
        </authorList>
    </citation>
    <scope>NUCLEOTIDE SEQUENCE [LARGE SCALE GENOMIC DNA]</scope>
    <source>
        <strain evidence="3">DSM 18829</strain>
    </source>
</reference>
<dbReference type="EMBL" id="FQZI01000001">
    <property type="protein sequence ID" value="SHI40624.1"/>
    <property type="molecule type" value="Genomic_DNA"/>
</dbReference>
<dbReference type="OrthoDB" id="648347at2"/>
<dbReference type="AlphaFoldDB" id="A0A1M6AVV8"/>
<name>A0A1M6AVV8_9FLAO</name>
<evidence type="ECO:0000256" key="1">
    <source>
        <dbReference type="SAM" id="SignalP"/>
    </source>
</evidence>
<dbReference type="Pfam" id="PF11751">
    <property type="entry name" value="PorP_SprF"/>
    <property type="match status" value="1"/>
</dbReference>